<sequence length="138" mass="15727">MSSKFIVLLLIGLVYSHSHHRPPQCRDDDDCFGELNFCIDRSYCLDLESEAYPRPLTPLTCQSNDDCAGMKNNVCMGGVCEDFSETTDHFNFAPRTCRRDADCAKKPGRKCHKGKCQKIDKRILSPLVKLMCLFLRKC</sequence>
<evidence type="ECO:0000313" key="3">
    <source>
        <dbReference type="Proteomes" id="UP000005237"/>
    </source>
</evidence>
<evidence type="ECO:0000313" key="2">
    <source>
        <dbReference type="EnsemblMetazoa" id="CJA06459.1"/>
    </source>
</evidence>
<keyword evidence="1" id="KW-0732">Signal</keyword>
<name>A0A8R1DMF5_CAEJA</name>
<reference evidence="3" key="1">
    <citation type="submission" date="2010-08" db="EMBL/GenBank/DDBJ databases">
        <authorList>
            <consortium name="Caenorhabditis japonica Sequencing Consortium"/>
            <person name="Wilson R.K."/>
        </authorList>
    </citation>
    <scope>NUCLEOTIDE SEQUENCE [LARGE SCALE GENOMIC DNA]</scope>
    <source>
        <strain evidence="3">DF5081</strain>
    </source>
</reference>
<protein>
    <submittedName>
        <fullName evidence="2">Uncharacterized protein</fullName>
    </submittedName>
</protein>
<evidence type="ECO:0000256" key="1">
    <source>
        <dbReference type="SAM" id="SignalP"/>
    </source>
</evidence>
<keyword evidence="3" id="KW-1185">Reference proteome</keyword>
<reference evidence="2" key="2">
    <citation type="submission" date="2022-06" db="UniProtKB">
        <authorList>
            <consortium name="EnsemblMetazoa"/>
        </authorList>
    </citation>
    <scope>IDENTIFICATION</scope>
    <source>
        <strain evidence="2">DF5081</strain>
    </source>
</reference>
<dbReference type="AlphaFoldDB" id="A0A8R1DMF5"/>
<proteinExistence type="predicted"/>
<feature type="chain" id="PRO_5035827919" evidence="1">
    <location>
        <begin position="17"/>
        <end position="138"/>
    </location>
</feature>
<dbReference type="EnsemblMetazoa" id="CJA06459.1">
    <property type="protein sequence ID" value="CJA06459.1"/>
    <property type="gene ID" value="WBGene00125663"/>
</dbReference>
<organism evidence="2 3">
    <name type="scientific">Caenorhabditis japonica</name>
    <dbReference type="NCBI Taxonomy" id="281687"/>
    <lineage>
        <taxon>Eukaryota</taxon>
        <taxon>Metazoa</taxon>
        <taxon>Ecdysozoa</taxon>
        <taxon>Nematoda</taxon>
        <taxon>Chromadorea</taxon>
        <taxon>Rhabditida</taxon>
        <taxon>Rhabditina</taxon>
        <taxon>Rhabditomorpha</taxon>
        <taxon>Rhabditoidea</taxon>
        <taxon>Rhabditidae</taxon>
        <taxon>Peloderinae</taxon>
        <taxon>Caenorhabditis</taxon>
    </lineage>
</organism>
<feature type="signal peptide" evidence="1">
    <location>
        <begin position="1"/>
        <end position="16"/>
    </location>
</feature>
<accession>A0A8R1DMF5</accession>
<dbReference type="Proteomes" id="UP000005237">
    <property type="component" value="Unassembled WGS sequence"/>
</dbReference>